<dbReference type="RefSeq" id="WP_284222740.1">
    <property type="nucleotide sequence ID" value="NZ_BSOY01000041.1"/>
</dbReference>
<proteinExistence type="predicted"/>
<dbReference type="EMBL" id="BSOY01000041">
    <property type="protein sequence ID" value="GLS01875.1"/>
    <property type="molecule type" value="Genomic_DNA"/>
</dbReference>
<sequence length="222" mass="23119">MRLIPLVGAALLLSAGSAMAQPSEPGVAVGATAGTSGVGLDVQVKLGPIFTLRGSLDRLTHSADERYDGVDYNADLTFDTVGAFIDMHPMANGLLISGGAYLGDRDIALAATPTGPVEIGGQTYSASQVGTLNGAVKLGDVAPFIGLGWDDTFYRSGRWGFRAVAGVAWSDAPEVALTSTGGSLSNDATFQARLRDESQRITEETEGYGLFPIIQVGLNYKF</sequence>
<gene>
    <name evidence="2" type="ORF">GCM10007859_18930</name>
</gene>
<keyword evidence="3" id="KW-1185">Reference proteome</keyword>
<name>A0ABQ6BIM1_9CAUL</name>
<evidence type="ECO:0000313" key="3">
    <source>
        <dbReference type="Proteomes" id="UP001156921"/>
    </source>
</evidence>
<dbReference type="Proteomes" id="UP001156921">
    <property type="component" value="Unassembled WGS sequence"/>
</dbReference>
<protein>
    <recommendedName>
        <fullName evidence="4">Outer membrane protein domain-containing protein</fullName>
    </recommendedName>
</protein>
<organism evidence="2 3">
    <name type="scientific">Brevundimonas denitrificans</name>
    <dbReference type="NCBI Taxonomy" id="1443434"/>
    <lineage>
        <taxon>Bacteria</taxon>
        <taxon>Pseudomonadati</taxon>
        <taxon>Pseudomonadota</taxon>
        <taxon>Alphaproteobacteria</taxon>
        <taxon>Caulobacterales</taxon>
        <taxon>Caulobacteraceae</taxon>
        <taxon>Brevundimonas</taxon>
    </lineage>
</organism>
<evidence type="ECO:0008006" key="4">
    <source>
        <dbReference type="Google" id="ProtNLM"/>
    </source>
</evidence>
<feature type="chain" id="PRO_5045670240" description="Outer membrane protein domain-containing protein" evidence="1">
    <location>
        <begin position="21"/>
        <end position="222"/>
    </location>
</feature>
<evidence type="ECO:0000313" key="2">
    <source>
        <dbReference type="EMBL" id="GLS01875.1"/>
    </source>
</evidence>
<keyword evidence="1" id="KW-0732">Signal</keyword>
<comment type="caution">
    <text evidence="2">The sequence shown here is derived from an EMBL/GenBank/DDBJ whole genome shotgun (WGS) entry which is preliminary data.</text>
</comment>
<reference evidence="3" key="1">
    <citation type="journal article" date="2019" name="Int. J. Syst. Evol. Microbiol.">
        <title>The Global Catalogue of Microorganisms (GCM) 10K type strain sequencing project: providing services to taxonomists for standard genome sequencing and annotation.</title>
        <authorList>
            <consortium name="The Broad Institute Genomics Platform"/>
            <consortium name="The Broad Institute Genome Sequencing Center for Infectious Disease"/>
            <person name="Wu L."/>
            <person name="Ma J."/>
        </authorList>
    </citation>
    <scope>NUCLEOTIDE SEQUENCE [LARGE SCALE GENOMIC DNA]</scope>
    <source>
        <strain evidence="3">NBRC 110107</strain>
    </source>
</reference>
<feature type="signal peptide" evidence="1">
    <location>
        <begin position="1"/>
        <end position="20"/>
    </location>
</feature>
<evidence type="ECO:0000256" key="1">
    <source>
        <dbReference type="SAM" id="SignalP"/>
    </source>
</evidence>
<dbReference type="Gene3D" id="2.40.160.170">
    <property type="match status" value="1"/>
</dbReference>
<accession>A0ABQ6BIM1</accession>